<evidence type="ECO:0000313" key="3">
    <source>
        <dbReference type="EMBL" id="VAW08597.1"/>
    </source>
</evidence>
<proteinExistence type="inferred from homology"/>
<protein>
    <recommendedName>
        <fullName evidence="2">ArsA/GET3 Anion-transporting ATPase-like domain-containing protein</fullName>
    </recommendedName>
</protein>
<organism evidence="3">
    <name type="scientific">hydrothermal vent metagenome</name>
    <dbReference type="NCBI Taxonomy" id="652676"/>
    <lineage>
        <taxon>unclassified sequences</taxon>
        <taxon>metagenomes</taxon>
        <taxon>ecological metagenomes</taxon>
    </lineage>
</organism>
<dbReference type="AlphaFoldDB" id="A0A3B0T5H4"/>
<dbReference type="GO" id="GO:0005524">
    <property type="term" value="F:ATP binding"/>
    <property type="evidence" value="ECO:0007669"/>
    <property type="project" value="InterPro"/>
</dbReference>
<dbReference type="CDD" id="cd02035">
    <property type="entry name" value="ArsA"/>
    <property type="match status" value="1"/>
</dbReference>
<feature type="non-terminal residue" evidence="3">
    <location>
        <position position="274"/>
    </location>
</feature>
<comment type="similarity">
    <text evidence="1">Belongs to the arsA ATPase family.</text>
</comment>
<accession>A0A3B0T5H4</accession>
<reference evidence="3" key="1">
    <citation type="submission" date="2018-06" db="EMBL/GenBank/DDBJ databases">
        <authorList>
            <person name="Zhirakovskaya E."/>
        </authorList>
    </citation>
    <scope>NUCLEOTIDE SEQUENCE</scope>
</reference>
<dbReference type="PANTHER" id="PTHR10803:SF3">
    <property type="entry name" value="ATPASE GET3"/>
    <property type="match status" value="1"/>
</dbReference>
<dbReference type="PANTHER" id="PTHR10803">
    <property type="entry name" value="ARSENICAL PUMP-DRIVING ATPASE ARSENITE-TRANSLOCATING ATPASE"/>
    <property type="match status" value="1"/>
</dbReference>
<feature type="domain" description="ArsA/GET3 Anion-transporting ATPase-like" evidence="2">
    <location>
        <begin position="16"/>
        <end position="165"/>
    </location>
</feature>
<gene>
    <name evidence="3" type="ORF">MNBD_ACTINO01-874</name>
</gene>
<dbReference type="InterPro" id="IPR025723">
    <property type="entry name" value="ArsA/GET3_ATPase-like"/>
</dbReference>
<dbReference type="Pfam" id="PF02374">
    <property type="entry name" value="ArsA_ATPase"/>
    <property type="match status" value="1"/>
</dbReference>
<dbReference type="InterPro" id="IPR016300">
    <property type="entry name" value="ATPase_ArsA/GET3"/>
</dbReference>
<dbReference type="SUPFAM" id="SSF52540">
    <property type="entry name" value="P-loop containing nucleoside triphosphate hydrolases"/>
    <property type="match status" value="1"/>
</dbReference>
<dbReference type="GO" id="GO:0016887">
    <property type="term" value="F:ATP hydrolysis activity"/>
    <property type="evidence" value="ECO:0007669"/>
    <property type="project" value="InterPro"/>
</dbReference>
<evidence type="ECO:0000259" key="2">
    <source>
        <dbReference type="Pfam" id="PF02374"/>
    </source>
</evidence>
<sequence length="274" mass="29186">MASATCVATLFQMVSTRLVFVSGKGGTGKSAVAAALCIARARRGESVLAVDMGSSPGLAAHLGAKSLTYRPHEVREGLFAMEIDRAAALDEYLKLQLRVPQGAPTRQIAAALTVLAETAPGVREIISIGKPISEAWTGRWDTIVVDATSLGQFQSYLRAPTTIAELVPTGNVRRQAERLQSTMLDPGCTSILLVTTPAELPILETIDSIEVLRSDGLAPPPTVVMNRVLPPGGLDPDRLDELPDGPVRAAATLQTHLEFEQDRWIDAIETVSSL</sequence>
<evidence type="ECO:0000256" key="1">
    <source>
        <dbReference type="ARBA" id="ARBA00011040"/>
    </source>
</evidence>
<dbReference type="InterPro" id="IPR027417">
    <property type="entry name" value="P-loop_NTPase"/>
</dbReference>
<dbReference type="Gene3D" id="3.40.50.300">
    <property type="entry name" value="P-loop containing nucleotide triphosphate hydrolases"/>
    <property type="match status" value="1"/>
</dbReference>
<dbReference type="EMBL" id="UOEI01000615">
    <property type="protein sequence ID" value="VAW08597.1"/>
    <property type="molecule type" value="Genomic_DNA"/>
</dbReference>
<name>A0A3B0T5H4_9ZZZZ</name>